<dbReference type="PANTHER" id="PTHR38446">
    <property type="entry name" value="BLL0914 PROTEIN"/>
    <property type="match status" value="1"/>
</dbReference>
<evidence type="ECO:0000313" key="2">
    <source>
        <dbReference type="EMBL" id="MFC4718627.1"/>
    </source>
</evidence>
<feature type="transmembrane region" description="Helical" evidence="1">
    <location>
        <begin position="6"/>
        <end position="26"/>
    </location>
</feature>
<dbReference type="InterPro" id="IPR009732">
    <property type="entry name" value="DUF1304"/>
</dbReference>
<feature type="transmembrane region" description="Helical" evidence="1">
    <location>
        <begin position="79"/>
        <end position="96"/>
    </location>
</feature>
<sequence>MGLFSKGLIILVAIEFFYIFYLETLATTSQTTSRIFRLSKEDLRQKSIRTLLKNQGAYNGLIAVGLLYSVFLATATVELSRLILIYIVLVALYGSLTSDKKIILTQGGLAIIALISTFIA</sequence>
<dbReference type="PANTHER" id="PTHR38446:SF1">
    <property type="entry name" value="BLL0914 PROTEIN"/>
    <property type="match status" value="1"/>
</dbReference>
<dbReference type="Pfam" id="PF06993">
    <property type="entry name" value="DUF1304"/>
    <property type="match status" value="1"/>
</dbReference>
<keyword evidence="1" id="KW-0472">Membrane</keyword>
<keyword evidence="1" id="KW-1133">Transmembrane helix</keyword>
<keyword evidence="3" id="KW-1185">Reference proteome</keyword>
<accession>A0ABV9MRK9</accession>
<keyword evidence="1" id="KW-0812">Transmembrane</keyword>
<comment type="caution">
    <text evidence="2">The sequence shown here is derived from an EMBL/GenBank/DDBJ whole genome shotgun (WGS) entry which is preliminary data.</text>
</comment>
<dbReference type="EMBL" id="JBHSGS010000012">
    <property type="protein sequence ID" value="MFC4718627.1"/>
    <property type="molecule type" value="Genomic_DNA"/>
</dbReference>
<feature type="transmembrane region" description="Helical" evidence="1">
    <location>
        <begin position="103"/>
        <end position="119"/>
    </location>
</feature>
<gene>
    <name evidence="2" type="ORF">ACFO5I_02555</name>
</gene>
<dbReference type="Proteomes" id="UP001595969">
    <property type="component" value="Unassembled WGS sequence"/>
</dbReference>
<proteinExistence type="predicted"/>
<evidence type="ECO:0000256" key="1">
    <source>
        <dbReference type="SAM" id="Phobius"/>
    </source>
</evidence>
<dbReference type="RefSeq" id="WP_204655042.1">
    <property type="nucleotide sequence ID" value="NZ_JAFBFD010000052.1"/>
</dbReference>
<feature type="transmembrane region" description="Helical" evidence="1">
    <location>
        <begin position="56"/>
        <end position="73"/>
    </location>
</feature>
<name>A0ABV9MRK9_9ENTE</name>
<organism evidence="2 3">
    <name type="scientific">Enterococcus lemanii</name>
    <dbReference type="NCBI Taxonomy" id="1159752"/>
    <lineage>
        <taxon>Bacteria</taxon>
        <taxon>Bacillati</taxon>
        <taxon>Bacillota</taxon>
        <taxon>Bacilli</taxon>
        <taxon>Lactobacillales</taxon>
        <taxon>Enterococcaceae</taxon>
        <taxon>Enterococcus</taxon>
    </lineage>
</organism>
<evidence type="ECO:0000313" key="3">
    <source>
        <dbReference type="Proteomes" id="UP001595969"/>
    </source>
</evidence>
<reference evidence="3" key="1">
    <citation type="journal article" date="2019" name="Int. J. Syst. Evol. Microbiol.">
        <title>The Global Catalogue of Microorganisms (GCM) 10K type strain sequencing project: providing services to taxonomists for standard genome sequencing and annotation.</title>
        <authorList>
            <consortium name="The Broad Institute Genomics Platform"/>
            <consortium name="The Broad Institute Genome Sequencing Center for Infectious Disease"/>
            <person name="Wu L."/>
            <person name="Ma J."/>
        </authorList>
    </citation>
    <scope>NUCLEOTIDE SEQUENCE [LARGE SCALE GENOMIC DNA]</scope>
    <source>
        <strain evidence="3">CGMCC 1.19032</strain>
    </source>
</reference>
<protein>
    <submittedName>
        <fullName evidence="2">DUF1304 domain-containing protein</fullName>
    </submittedName>
</protein>